<protein>
    <submittedName>
        <fullName evidence="1">Uncharacterized protein</fullName>
    </submittedName>
</protein>
<accession>W1Y983</accession>
<dbReference type="AlphaFoldDB" id="W1Y983"/>
<reference evidence="1" key="1">
    <citation type="submission" date="2013-12" db="EMBL/GenBank/DDBJ databases">
        <title>A Varibaculum cambriense genome reconstructed from a premature infant gut community with otherwise low bacterial novelty that shifts toward anaerobic metabolism during the third week of life.</title>
        <authorList>
            <person name="Brown C.T."/>
            <person name="Sharon I."/>
            <person name="Thomas B.C."/>
            <person name="Castelle C.J."/>
            <person name="Morowitz M.J."/>
            <person name="Banfield J.F."/>
        </authorList>
    </citation>
    <scope>NUCLEOTIDE SEQUENCE</scope>
</reference>
<organism evidence="1">
    <name type="scientific">human gut metagenome</name>
    <dbReference type="NCBI Taxonomy" id="408170"/>
    <lineage>
        <taxon>unclassified sequences</taxon>
        <taxon>metagenomes</taxon>
        <taxon>organismal metagenomes</taxon>
    </lineage>
</organism>
<feature type="non-terminal residue" evidence="1">
    <location>
        <position position="1"/>
    </location>
</feature>
<name>W1Y983_9ZZZZ</name>
<evidence type="ECO:0000313" key="1">
    <source>
        <dbReference type="EMBL" id="ETJ37704.1"/>
    </source>
</evidence>
<gene>
    <name evidence="1" type="ORF">Q604_UNBC08093G0001</name>
</gene>
<proteinExistence type="predicted"/>
<dbReference type="EMBL" id="AZMM01008093">
    <property type="protein sequence ID" value="ETJ37704.1"/>
    <property type="molecule type" value="Genomic_DNA"/>
</dbReference>
<sequence>ASFNPSSLAGIEAKLVIKDVDISRIRKLIMIIANSFFFKLLKENKLNLKKVHNPRVRNKQIMLIM</sequence>
<comment type="caution">
    <text evidence="1">The sequence shown here is derived from an EMBL/GenBank/DDBJ whole genome shotgun (WGS) entry which is preliminary data.</text>
</comment>